<feature type="non-terminal residue" evidence="1">
    <location>
        <position position="146"/>
    </location>
</feature>
<organism evidence="1 2">
    <name type="scientific">Dentiscutata heterogama</name>
    <dbReference type="NCBI Taxonomy" id="1316150"/>
    <lineage>
        <taxon>Eukaryota</taxon>
        <taxon>Fungi</taxon>
        <taxon>Fungi incertae sedis</taxon>
        <taxon>Mucoromycota</taxon>
        <taxon>Glomeromycotina</taxon>
        <taxon>Glomeromycetes</taxon>
        <taxon>Diversisporales</taxon>
        <taxon>Gigasporaceae</taxon>
        <taxon>Dentiscutata</taxon>
    </lineage>
</organism>
<evidence type="ECO:0000313" key="1">
    <source>
        <dbReference type="EMBL" id="CAG8717888.1"/>
    </source>
</evidence>
<keyword evidence="2" id="KW-1185">Reference proteome</keyword>
<reference evidence="1" key="1">
    <citation type="submission" date="2021-06" db="EMBL/GenBank/DDBJ databases">
        <authorList>
            <person name="Kallberg Y."/>
            <person name="Tangrot J."/>
            <person name="Rosling A."/>
        </authorList>
    </citation>
    <scope>NUCLEOTIDE SEQUENCE</scope>
    <source>
        <strain evidence="1">IL203A</strain>
    </source>
</reference>
<proteinExistence type="predicted"/>
<accession>A0ACA9PQK5</accession>
<sequence>AFTFLLLLITLSTTIIAYDNNVKSEKISIQKRIERVEYDNIKRLNKRQQRSLSFVSATTIASSISTTTTGSSATNRAVTTFYSTSVTSSTSVVTSATTSTITNLPTLQETPSGPSTLVNVQQAPHTITGSDIPTVLPDLPGSGNRI</sequence>
<dbReference type="EMBL" id="CAJVPU010031804">
    <property type="protein sequence ID" value="CAG8717888.1"/>
    <property type="molecule type" value="Genomic_DNA"/>
</dbReference>
<feature type="non-terminal residue" evidence="1">
    <location>
        <position position="1"/>
    </location>
</feature>
<dbReference type="Proteomes" id="UP000789702">
    <property type="component" value="Unassembled WGS sequence"/>
</dbReference>
<gene>
    <name evidence="1" type="ORF">DHETER_LOCUS12655</name>
</gene>
<name>A0ACA9PQK5_9GLOM</name>
<comment type="caution">
    <text evidence="1">The sequence shown here is derived from an EMBL/GenBank/DDBJ whole genome shotgun (WGS) entry which is preliminary data.</text>
</comment>
<evidence type="ECO:0000313" key="2">
    <source>
        <dbReference type="Proteomes" id="UP000789702"/>
    </source>
</evidence>
<protein>
    <submittedName>
        <fullName evidence="1">12274_t:CDS:1</fullName>
    </submittedName>
</protein>